<dbReference type="PANTHER" id="PTHR20875">
    <property type="entry name" value="EF-HAND CALCIUM-BINDING DOMAIN-CONTAINING PROTEIN 6-RELATED"/>
    <property type="match status" value="1"/>
</dbReference>
<dbReference type="AlphaFoldDB" id="A0A6U8VF86"/>
<feature type="region of interest" description="Disordered" evidence="1">
    <location>
        <begin position="383"/>
        <end position="407"/>
    </location>
</feature>
<accession>A0A6U8VF86</accession>
<dbReference type="InterPro" id="IPR011992">
    <property type="entry name" value="EF-hand-dom_pair"/>
</dbReference>
<gene>
    <name evidence="3" type="ORF">BRAN1462_LOCUS27315</name>
</gene>
<name>A0A6U8VF86_9DINO</name>
<dbReference type="GO" id="GO:0005509">
    <property type="term" value="F:calcium ion binding"/>
    <property type="evidence" value="ECO:0007669"/>
    <property type="project" value="InterPro"/>
</dbReference>
<feature type="domain" description="EF-hand" evidence="2">
    <location>
        <begin position="428"/>
        <end position="463"/>
    </location>
</feature>
<sequence length="557" mass="61923">MQSLGYAGGTKQAWGCPRLQKPFDVLYGAKGGKMPTIITEVSVRAIIERVQGYVHSRRLRVRDSFLDSDALRSGRCTEQQFARVVHQLAPELKASEVQALAAHYTAVHAKRPQVVEYRKFVRDVDKIFEAGAPDKAEEAWSPVGEHQAACMPSAGAQGEEELQQTLRRMALLARTRGVVFNACFGDRERTNDGPLLCPRSSGKVTVAHFHRHFPFYKELTDKEINSLVKRYKTEAGDVNYLALERDMVVVDAEVAQVTDKPERQLPMAPISARATPRPALRATLASPPPAREAVDGQADPLNAEDVVNKLRDLVAERRLSLGPSFWDFDPLRRGFCSVSQLRTVFTILNIELSQKEVDAIAEKFDDGSGKFSYRPFVLELTQELPPSPTGSSHRPGAAGTLSRRQQLPPEMEAELQEVEARLAKQAYVRQLSLKRSFQDFDRTKMGRVTRRQFQRIMDGIGCGITSAQQDLLFEMYRDKSDASARFTYAPFCASIAMQEPLPGGPGPRPAPGATPGPRSPDLNGDIRRTVATSRYFDQNGDIRPIPCGSLSARPFTR</sequence>
<reference evidence="3" key="1">
    <citation type="submission" date="2021-01" db="EMBL/GenBank/DDBJ databases">
        <authorList>
            <person name="Corre E."/>
            <person name="Pelletier E."/>
            <person name="Niang G."/>
            <person name="Scheremetjew M."/>
            <person name="Finn R."/>
            <person name="Kale V."/>
            <person name="Holt S."/>
            <person name="Cochrane G."/>
            <person name="Meng A."/>
            <person name="Brown T."/>
            <person name="Cohen L."/>
        </authorList>
    </citation>
    <scope>NUCLEOTIDE SEQUENCE</scope>
    <source>
        <strain evidence="3">RCC3387</strain>
    </source>
</reference>
<evidence type="ECO:0000313" key="3">
    <source>
        <dbReference type="EMBL" id="CAD9568516.1"/>
    </source>
</evidence>
<dbReference type="SUPFAM" id="SSF47473">
    <property type="entry name" value="EF-hand"/>
    <property type="match status" value="1"/>
</dbReference>
<dbReference type="InterPro" id="IPR052603">
    <property type="entry name" value="EFCB6"/>
</dbReference>
<feature type="region of interest" description="Disordered" evidence="1">
    <location>
        <begin position="499"/>
        <end position="557"/>
    </location>
</feature>
<dbReference type="InterPro" id="IPR002048">
    <property type="entry name" value="EF_hand_dom"/>
</dbReference>
<evidence type="ECO:0000256" key="1">
    <source>
        <dbReference type="SAM" id="MobiDB-lite"/>
    </source>
</evidence>
<organism evidence="3">
    <name type="scientific">Zooxanthella nutricula</name>
    <dbReference type="NCBI Taxonomy" id="1333877"/>
    <lineage>
        <taxon>Eukaryota</taxon>
        <taxon>Sar</taxon>
        <taxon>Alveolata</taxon>
        <taxon>Dinophyceae</taxon>
        <taxon>Peridiniales</taxon>
        <taxon>Peridiniales incertae sedis</taxon>
        <taxon>Zooxanthella</taxon>
    </lineage>
</organism>
<protein>
    <recommendedName>
        <fullName evidence="2">EF-hand domain-containing protein</fullName>
    </recommendedName>
</protein>
<dbReference type="PROSITE" id="PS50222">
    <property type="entry name" value="EF_HAND_2"/>
    <property type="match status" value="1"/>
</dbReference>
<feature type="compositionally biased region" description="Pro residues" evidence="1">
    <location>
        <begin position="502"/>
        <end position="518"/>
    </location>
</feature>
<proteinExistence type="predicted"/>
<dbReference type="PANTHER" id="PTHR20875:SF0">
    <property type="entry name" value="GH12158P"/>
    <property type="match status" value="1"/>
</dbReference>
<dbReference type="EMBL" id="HBGW01043117">
    <property type="protein sequence ID" value="CAD9568516.1"/>
    <property type="molecule type" value="Transcribed_RNA"/>
</dbReference>
<evidence type="ECO:0000259" key="2">
    <source>
        <dbReference type="PROSITE" id="PS50222"/>
    </source>
</evidence>
<dbReference type="Gene3D" id="1.10.238.10">
    <property type="entry name" value="EF-hand"/>
    <property type="match status" value="2"/>
</dbReference>